<protein>
    <submittedName>
        <fullName evidence="1">Aldolase</fullName>
    </submittedName>
</protein>
<proteinExistence type="predicted"/>
<dbReference type="Proteomes" id="UP001064027">
    <property type="component" value="Chromosome"/>
</dbReference>
<gene>
    <name evidence="1" type="ORF">N5C46_13525</name>
</gene>
<accession>A0ACD4C2K6</accession>
<evidence type="ECO:0000313" key="2">
    <source>
        <dbReference type="Proteomes" id="UP001064027"/>
    </source>
</evidence>
<name>A0ACD4C2K6_9BACI</name>
<evidence type="ECO:0000313" key="1">
    <source>
        <dbReference type="EMBL" id="UXH42748.1"/>
    </source>
</evidence>
<dbReference type="EMBL" id="CP104558">
    <property type="protein sequence ID" value="UXH42748.1"/>
    <property type="molecule type" value="Genomic_DNA"/>
</dbReference>
<organism evidence="1 2">
    <name type="scientific">Rossellomorea vietnamensis</name>
    <dbReference type="NCBI Taxonomy" id="218284"/>
    <lineage>
        <taxon>Bacteria</taxon>
        <taxon>Bacillati</taxon>
        <taxon>Bacillota</taxon>
        <taxon>Bacilli</taxon>
        <taxon>Bacillales</taxon>
        <taxon>Bacillaceae</taxon>
        <taxon>Rossellomorea</taxon>
    </lineage>
</organism>
<keyword evidence="2" id="KW-1185">Reference proteome</keyword>
<sequence length="308" mass="35006">MISTINNTIYNAFGLHISSEIRLPEVPIASIMLNDVNVKIVLEDLTECWNQKGIEGKIVVVEEMVVFKVKNLAIFSIQEGKRVIVSPLSEWDENKTRLYLLGTCMGVILLQRGMIPLHGSAIVIDGRAYGIVGDSGVGKSTLTTAFIKSGYKFLSDDVIAVSLSEKNIPFVNPSYPQQKLWQDSLDVFGFDSQQFKPLFDRENKYAVPVEENFHSEPKPLAGIIELIKTEEEHMEVCQLSNLNKVHTLFKHTFRNFLVQRLSLLDWHFHHSTEIANQIQIHQLKRPLQGMTPEQLVHHVLTLFEEGRT</sequence>
<reference evidence="1" key="1">
    <citation type="submission" date="2022-09" db="EMBL/GenBank/DDBJ databases">
        <title>Complete genome sequence of Rossellomorea vietnamensis strain RL-WG62, a newly isolated PGPR with the potential for plant salinity stress alleviation.</title>
        <authorList>
            <person name="Ren L."/>
            <person name="Wang G."/>
            <person name="Hu H."/>
        </authorList>
    </citation>
    <scope>NUCLEOTIDE SEQUENCE</scope>
    <source>
        <strain evidence="1">RL-WG62</strain>
    </source>
</reference>